<sequence length="904" mass="100804">MSNEEEKKCPLCAEEMDWTDQQLKPCKCGYQVCVWCWHHIMSMAENDETEGQCPACRTPYDKEKIVGMEANCERLVIINSNRKHKPQKAKPKTNEGRMDLSSVRVIQRKMAYVIGLPLCLADEDLLQQKEYFGQYGKISKISLSRTAGGAVQQFINDTCSVYITYSKEEEAIRCIQYVHGFVLEDRFLRASFGTAKYCHAWLRNTTCTNPACLYLHNIGAEEDSFSKDEVAAVHTRNIIQQIVGATHHMERRSGNVLPTPVDEPFNNSGVSTKKAAVKSVPKDAPHATVTSSGHLTCSIDKDGGIKPPNKMTTFVDIVGRSCNSGPEIDGDVAEDRKILNLCSELSSITIDKENHHEAGYFDVMPCKISSSSHLFTGLPRNKEAREYSVEQFREPSNLLTLGRADLRPGEACVTREESCLMLDSRRQVLHGSRSDVRDDQRVKDSDRLSQMACLLPSSYPVKISDHSSDHAWQHKETCSLSDFDADSNSVHSHVDEASIRFSCVNSISIDGYDEQKFKSSAESDRIFRCSNLFSNEEILEHLRRLDDDNMTNGGDNSGFDAVGISNILSMDFDACDDSLTLPPNLAELFDETDGQCGSSWNFSNSNQSRFSFAKQEGFVNQVTDLESSFSNIGHVPKKYSVLQDSLEDKESYLWKPQHHVSRAQSLTPPGFSVPSRQPPPGFSACDRTDQVLSATSGSLLAKTCSLRNNQYYAPSTGNINHTGNVDFIDPAILVVGRGKPTNGLNNSGLDTRPGCGPQPRAYEDEARLWLLRQQYASAHQDPKFSQSFMHEAPSSYQDLRFSGRIGGGFSPLGDAYGISSRLMDQHQTYNPSPFTQLSQQIYGNGHVPNGYGPALDEVQRRNEVGMVELQRNERLGFNKFFPGHGDLMLQMPNPGNVYSRVYGM</sequence>
<dbReference type="InterPro" id="IPR035979">
    <property type="entry name" value="RBD_domain_sf"/>
</dbReference>
<dbReference type="InterPro" id="IPR039515">
    <property type="entry name" value="NOT4_mRING-HC-C4C4"/>
</dbReference>
<dbReference type="CDD" id="cd16618">
    <property type="entry name" value="mRING-HC-C4C4_CNOT4"/>
    <property type="match status" value="1"/>
</dbReference>
<keyword evidence="1" id="KW-0479">Metal-binding</keyword>
<dbReference type="InterPro" id="IPR003954">
    <property type="entry name" value="RRM_euk-type"/>
</dbReference>
<dbReference type="InterPro" id="IPR001841">
    <property type="entry name" value="Znf_RING"/>
</dbReference>
<evidence type="ECO:0000256" key="1">
    <source>
        <dbReference type="PROSITE-ProRule" id="PRU00175"/>
    </source>
</evidence>
<dbReference type="SMART" id="SM00361">
    <property type="entry name" value="RRM_1"/>
    <property type="match status" value="1"/>
</dbReference>
<dbReference type="GO" id="GO:0016567">
    <property type="term" value="P:protein ubiquitination"/>
    <property type="evidence" value="ECO:0007669"/>
    <property type="project" value="TreeGrafter"/>
</dbReference>
<proteinExistence type="predicted"/>
<evidence type="ECO:0000259" key="3">
    <source>
        <dbReference type="PROSITE" id="PS50089"/>
    </source>
</evidence>
<dbReference type="EMBL" id="CM018041">
    <property type="protein sequence ID" value="KAA8534322.1"/>
    <property type="molecule type" value="Genomic_DNA"/>
</dbReference>
<dbReference type="Proteomes" id="UP000325577">
    <property type="component" value="Linkage Group LG18"/>
</dbReference>
<dbReference type="InterPro" id="IPR034261">
    <property type="entry name" value="CNOT4_RRM"/>
</dbReference>
<reference evidence="5 6" key="1">
    <citation type="submission" date="2019-09" db="EMBL/GenBank/DDBJ databases">
        <title>A chromosome-level genome assembly of the Chinese tupelo Nyssa sinensis.</title>
        <authorList>
            <person name="Yang X."/>
            <person name="Kang M."/>
            <person name="Yang Y."/>
            <person name="Xiong H."/>
            <person name="Wang M."/>
            <person name="Zhang Z."/>
            <person name="Wang Z."/>
            <person name="Wu H."/>
            <person name="Ma T."/>
            <person name="Liu J."/>
            <person name="Xi Z."/>
        </authorList>
    </citation>
    <scope>NUCLEOTIDE SEQUENCE [LARGE SCALE GENOMIC DNA]</scope>
    <source>
        <strain evidence="5">J267</strain>
        <tissue evidence="5">Leaf</tissue>
    </source>
</reference>
<dbReference type="GO" id="GO:0004842">
    <property type="term" value="F:ubiquitin-protein transferase activity"/>
    <property type="evidence" value="ECO:0007669"/>
    <property type="project" value="InterPro"/>
</dbReference>
<keyword evidence="2" id="KW-0694">RNA-binding</keyword>
<evidence type="ECO:0000256" key="2">
    <source>
        <dbReference type="PROSITE-ProRule" id="PRU00176"/>
    </source>
</evidence>
<dbReference type="FunFam" id="3.30.70.330:FF:000161">
    <property type="entry name" value="RNA binding (RRM/RBD/RNP motifs) family protein"/>
    <property type="match status" value="1"/>
</dbReference>
<dbReference type="Gene3D" id="3.30.40.10">
    <property type="entry name" value="Zinc/RING finger domain, C3HC4 (zinc finger)"/>
    <property type="match status" value="1"/>
</dbReference>
<evidence type="ECO:0000313" key="5">
    <source>
        <dbReference type="EMBL" id="KAA8534322.1"/>
    </source>
</evidence>
<accession>A0A5J5AX56</accession>
<keyword evidence="6" id="KW-1185">Reference proteome</keyword>
<dbReference type="GO" id="GO:0030014">
    <property type="term" value="C:CCR4-NOT complex"/>
    <property type="evidence" value="ECO:0007669"/>
    <property type="project" value="InterPro"/>
</dbReference>
<dbReference type="OrthoDB" id="1923159at2759"/>
<dbReference type="PROSITE" id="PS50089">
    <property type="entry name" value="ZF_RING_2"/>
    <property type="match status" value="1"/>
</dbReference>
<evidence type="ECO:0008006" key="7">
    <source>
        <dbReference type="Google" id="ProtNLM"/>
    </source>
</evidence>
<dbReference type="AlphaFoldDB" id="A0A5J5AX56"/>
<dbReference type="SUPFAM" id="SSF57850">
    <property type="entry name" value="RING/U-box"/>
    <property type="match status" value="1"/>
</dbReference>
<name>A0A5J5AX56_9ASTE</name>
<evidence type="ECO:0000313" key="6">
    <source>
        <dbReference type="Proteomes" id="UP000325577"/>
    </source>
</evidence>
<dbReference type="CDD" id="cd12438">
    <property type="entry name" value="RRM_CNOT4"/>
    <property type="match status" value="1"/>
</dbReference>
<organism evidence="5 6">
    <name type="scientific">Nyssa sinensis</name>
    <dbReference type="NCBI Taxonomy" id="561372"/>
    <lineage>
        <taxon>Eukaryota</taxon>
        <taxon>Viridiplantae</taxon>
        <taxon>Streptophyta</taxon>
        <taxon>Embryophyta</taxon>
        <taxon>Tracheophyta</taxon>
        <taxon>Spermatophyta</taxon>
        <taxon>Magnoliopsida</taxon>
        <taxon>eudicotyledons</taxon>
        <taxon>Gunneridae</taxon>
        <taxon>Pentapetalae</taxon>
        <taxon>asterids</taxon>
        <taxon>Cornales</taxon>
        <taxon>Nyssaceae</taxon>
        <taxon>Nyssa</taxon>
    </lineage>
</organism>
<dbReference type="InterPro" id="IPR012677">
    <property type="entry name" value="Nucleotide-bd_a/b_plait_sf"/>
</dbReference>
<keyword evidence="1" id="KW-0863">Zinc-finger</keyword>
<feature type="domain" description="RRM" evidence="4">
    <location>
        <begin position="109"/>
        <end position="195"/>
    </location>
</feature>
<dbReference type="Gene3D" id="3.30.70.330">
    <property type="match status" value="1"/>
</dbReference>
<dbReference type="PANTHER" id="PTHR12603">
    <property type="entry name" value="CCR4-NOT TRANSCRIPTION COMPLEX RELATED"/>
    <property type="match status" value="1"/>
</dbReference>
<dbReference type="InterPro" id="IPR039780">
    <property type="entry name" value="Mot2"/>
</dbReference>
<protein>
    <recommendedName>
        <fullName evidence="7">RING-type domain-containing protein</fullName>
    </recommendedName>
</protein>
<dbReference type="PANTHER" id="PTHR12603:SF10">
    <property type="entry name" value="TRANSCRIPTION FACTOR C2H2 FAMILY"/>
    <property type="match status" value="1"/>
</dbReference>
<feature type="domain" description="RING-type" evidence="3">
    <location>
        <begin position="9"/>
        <end position="57"/>
    </location>
</feature>
<dbReference type="Pfam" id="PF14570">
    <property type="entry name" value="zf-RING_4"/>
    <property type="match status" value="1"/>
</dbReference>
<dbReference type="GO" id="GO:0003723">
    <property type="term" value="F:RNA binding"/>
    <property type="evidence" value="ECO:0007669"/>
    <property type="project" value="UniProtKB-UniRule"/>
</dbReference>
<dbReference type="InterPro" id="IPR013083">
    <property type="entry name" value="Znf_RING/FYVE/PHD"/>
</dbReference>
<dbReference type="GO" id="GO:0008270">
    <property type="term" value="F:zinc ion binding"/>
    <property type="evidence" value="ECO:0007669"/>
    <property type="project" value="UniProtKB-KW"/>
</dbReference>
<dbReference type="PROSITE" id="PS50102">
    <property type="entry name" value="RRM"/>
    <property type="match status" value="1"/>
</dbReference>
<gene>
    <name evidence="5" type="ORF">F0562_031851</name>
</gene>
<dbReference type="SUPFAM" id="SSF54928">
    <property type="entry name" value="RNA-binding domain, RBD"/>
    <property type="match status" value="1"/>
</dbReference>
<evidence type="ECO:0000259" key="4">
    <source>
        <dbReference type="PROSITE" id="PS50102"/>
    </source>
</evidence>
<dbReference type="InterPro" id="IPR000504">
    <property type="entry name" value="RRM_dom"/>
</dbReference>
<keyword evidence="1" id="KW-0862">Zinc</keyword>